<dbReference type="RefSeq" id="WP_090876557.1">
    <property type="nucleotide sequence ID" value="NZ_FMXQ01000004.1"/>
</dbReference>
<dbReference type="SUPFAM" id="SSF53850">
    <property type="entry name" value="Periplasmic binding protein-like II"/>
    <property type="match status" value="1"/>
</dbReference>
<feature type="chain" id="PRO_5011477621" evidence="4">
    <location>
        <begin position="21"/>
        <end position="446"/>
    </location>
</feature>
<protein>
    <submittedName>
        <fullName evidence="5">Inositol-phosphate transport system substrate-binding protein</fullName>
    </submittedName>
</protein>
<feature type="signal peptide" evidence="4">
    <location>
        <begin position="1"/>
        <end position="20"/>
    </location>
</feature>
<name>A0A1G6CBL7_9HYPH</name>
<comment type="similarity">
    <text evidence="2">Belongs to the bacterial solute-binding protein 1 family.</text>
</comment>
<evidence type="ECO:0000256" key="1">
    <source>
        <dbReference type="ARBA" id="ARBA00004418"/>
    </source>
</evidence>
<dbReference type="STRING" id="665467.SAMN02982931_02288"/>
<dbReference type="AlphaFoldDB" id="A0A1G6CBL7"/>
<gene>
    <name evidence="5" type="ORF">SAMN02982931_02288</name>
</gene>
<dbReference type="OrthoDB" id="6431346at2"/>
<dbReference type="InterPro" id="IPR006059">
    <property type="entry name" value="SBP"/>
</dbReference>
<dbReference type="PANTHER" id="PTHR43649:SF12">
    <property type="entry name" value="DIACETYLCHITOBIOSE BINDING PROTEIN DASA"/>
    <property type="match status" value="1"/>
</dbReference>
<evidence type="ECO:0000256" key="2">
    <source>
        <dbReference type="ARBA" id="ARBA00008520"/>
    </source>
</evidence>
<keyword evidence="4" id="KW-0732">Signal</keyword>
<dbReference type="EMBL" id="FMXQ01000004">
    <property type="protein sequence ID" value="SDB30194.1"/>
    <property type="molecule type" value="Genomic_DNA"/>
</dbReference>
<evidence type="ECO:0000256" key="4">
    <source>
        <dbReference type="SAM" id="SignalP"/>
    </source>
</evidence>
<proteinExistence type="inferred from homology"/>
<evidence type="ECO:0000313" key="5">
    <source>
        <dbReference type="EMBL" id="SDB30194.1"/>
    </source>
</evidence>
<keyword evidence="3" id="KW-0574">Periplasm</keyword>
<keyword evidence="6" id="KW-1185">Reference proteome</keyword>
<evidence type="ECO:0000313" key="6">
    <source>
        <dbReference type="Proteomes" id="UP000199071"/>
    </source>
</evidence>
<dbReference type="InterPro" id="IPR050490">
    <property type="entry name" value="Bact_solute-bd_prot1"/>
</dbReference>
<dbReference type="PANTHER" id="PTHR43649">
    <property type="entry name" value="ARABINOSE-BINDING PROTEIN-RELATED"/>
    <property type="match status" value="1"/>
</dbReference>
<organism evidence="5 6">
    <name type="scientific">Bauldia litoralis</name>
    <dbReference type="NCBI Taxonomy" id="665467"/>
    <lineage>
        <taxon>Bacteria</taxon>
        <taxon>Pseudomonadati</taxon>
        <taxon>Pseudomonadota</taxon>
        <taxon>Alphaproteobacteria</taxon>
        <taxon>Hyphomicrobiales</taxon>
        <taxon>Kaistiaceae</taxon>
        <taxon>Bauldia</taxon>
    </lineage>
</organism>
<dbReference type="Pfam" id="PF01547">
    <property type="entry name" value="SBP_bac_1"/>
    <property type="match status" value="1"/>
</dbReference>
<dbReference type="Gene3D" id="3.40.190.10">
    <property type="entry name" value="Periplasmic binding protein-like II"/>
    <property type="match status" value="1"/>
</dbReference>
<reference evidence="5 6" key="1">
    <citation type="submission" date="2016-10" db="EMBL/GenBank/DDBJ databases">
        <authorList>
            <person name="de Groot N.N."/>
        </authorList>
    </citation>
    <scope>NUCLEOTIDE SEQUENCE [LARGE SCALE GENOMIC DNA]</scope>
    <source>
        <strain evidence="5 6">ATCC 35022</strain>
    </source>
</reference>
<comment type="subcellular location">
    <subcellularLocation>
        <location evidence="1">Periplasm</location>
    </subcellularLocation>
</comment>
<accession>A0A1G6CBL7</accession>
<dbReference type="GO" id="GO:0042597">
    <property type="term" value="C:periplasmic space"/>
    <property type="evidence" value="ECO:0007669"/>
    <property type="project" value="UniProtKB-SubCell"/>
</dbReference>
<dbReference type="Proteomes" id="UP000199071">
    <property type="component" value="Unassembled WGS sequence"/>
</dbReference>
<evidence type="ECO:0000256" key="3">
    <source>
        <dbReference type="ARBA" id="ARBA00022764"/>
    </source>
</evidence>
<sequence>MNRILVALAGATLLATPVLAEDVTLELWSRQDTSGPLRPGNVVKAAERLNAELEAEGSDKRVIVEVRESPAPGFDEDALQLLRVFGIGEGPDMFIQAHEWICAFQQDGFVLKLDDYLAKYPEHFGTIFPSLWESGKCPDGTYAIPQDAEARMFFYNKKLLREAGYDDAFIEAMPERTMSGDLTMDEVVEIAKSVVDKTDAEYGILHRPSKGPDYLMVFQTYGNDFVDPATGELLLERDKLAEAFGWFEKAVADGVIPANNTSMEWDAIRAEFYAEDNAAFWMYGIWDLGSRAFPTYGLPEDEEAFFKDWGWIAMPAAAKGGKPSSLTHPVIYAIAADTAEPELAVRLLGHASAVDLNTDHAVTTTHLGIKPEQLDDPRYAAAWPLARATELLEVTKFLPNNPQFGDLNGIIYTAMQGVETGRLSAEEAADFVIDEAEATLDNVMVK</sequence>